<dbReference type="InterPro" id="IPR036614">
    <property type="entry name" value="RusA-like_sf"/>
</dbReference>
<evidence type="ECO:0000313" key="1">
    <source>
        <dbReference type="EMBL" id="KAF0134053.1"/>
    </source>
</evidence>
<dbReference type="Gene3D" id="3.30.1330.70">
    <property type="entry name" value="Holliday junction resolvase RusA"/>
    <property type="match status" value="1"/>
</dbReference>
<accession>A0A833NYG2</accession>
<dbReference type="GO" id="GO:0000287">
    <property type="term" value="F:magnesium ion binding"/>
    <property type="evidence" value="ECO:0007669"/>
    <property type="project" value="InterPro"/>
</dbReference>
<gene>
    <name evidence="1" type="ORF">FD145_907</name>
</gene>
<dbReference type="InterPro" id="IPR008822">
    <property type="entry name" value="Endonuclease_RusA-like"/>
</dbReference>
<proteinExistence type="predicted"/>
<name>A0A833NYG2_UNCSA</name>
<dbReference type="AlphaFoldDB" id="A0A833NYG2"/>
<organism evidence="1 2">
    <name type="scientific">Candidatus Saganbacteria bacterium</name>
    <dbReference type="NCBI Taxonomy" id="2575572"/>
    <lineage>
        <taxon>Bacteria</taxon>
        <taxon>Bacillati</taxon>
        <taxon>Saganbacteria</taxon>
    </lineage>
</organism>
<dbReference type="Pfam" id="PF05866">
    <property type="entry name" value="RusA"/>
    <property type="match status" value="1"/>
</dbReference>
<evidence type="ECO:0000313" key="2">
    <source>
        <dbReference type="Proteomes" id="UP000488506"/>
    </source>
</evidence>
<reference evidence="1 2" key="1">
    <citation type="submission" date="2019-12" db="EMBL/GenBank/DDBJ databases">
        <authorList>
            <person name="Wolfe R."/>
            <person name="Danczak R."/>
            <person name="Wilkins M."/>
        </authorList>
    </citation>
    <scope>NUCLEOTIDE SEQUENCE [LARGE SCALE GENOMIC DNA]</scope>
    <source>
        <strain evidence="1">X2_MaxBin.013</strain>
    </source>
</reference>
<comment type="caution">
    <text evidence="1">The sequence shown here is derived from an EMBL/GenBank/DDBJ whole genome shotgun (WGS) entry which is preliminary data.</text>
</comment>
<dbReference type="SUPFAM" id="SSF103084">
    <property type="entry name" value="Holliday junction resolvase RusA"/>
    <property type="match status" value="1"/>
</dbReference>
<protein>
    <submittedName>
        <fullName evidence="1">Uncharacterized protein</fullName>
    </submittedName>
</protein>
<dbReference type="GO" id="GO:0006310">
    <property type="term" value="P:DNA recombination"/>
    <property type="evidence" value="ECO:0007669"/>
    <property type="project" value="InterPro"/>
</dbReference>
<sequence>MGFIKMIEFTVNGDIPSIKNTLRVGKGGVFFHRGDGVRKYKKLFLAQCPVWAKQNLAGKLAVELKIYKKDNRKDGCNLSGTVYDALQFSGVIKNDRSLVERHEFDYIDKGNPRLEVKLWGI</sequence>
<dbReference type="EMBL" id="WPAF01000013">
    <property type="protein sequence ID" value="KAF0134053.1"/>
    <property type="molecule type" value="Genomic_DNA"/>
</dbReference>
<dbReference type="GO" id="GO:0006281">
    <property type="term" value="P:DNA repair"/>
    <property type="evidence" value="ECO:0007669"/>
    <property type="project" value="InterPro"/>
</dbReference>
<dbReference type="Proteomes" id="UP000488506">
    <property type="component" value="Unassembled WGS sequence"/>
</dbReference>